<organism evidence="1 2">
    <name type="scientific">Streptomyces purpureus</name>
    <dbReference type="NCBI Taxonomy" id="1951"/>
    <lineage>
        <taxon>Bacteria</taxon>
        <taxon>Bacillati</taxon>
        <taxon>Actinomycetota</taxon>
        <taxon>Actinomycetes</taxon>
        <taxon>Kitasatosporales</taxon>
        <taxon>Streptomycetaceae</taxon>
        <taxon>Streptomyces</taxon>
    </lineage>
</organism>
<evidence type="ECO:0008006" key="3">
    <source>
        <dbReference type="Google" id="ProtNLM"/>
    </source>
</evidence>
<keyword evidence="2" id="KW-1185">Reference proteome</keyword>
<dbReference type="EMBL" id="BMQQ01000008">
    <property type="protein sequence ID" value="GGT30897.1"/>
    <property type="molecule type" value="Genomic_DNA"/>
</dbReference>
<dbReference type="Pfam" id="PF03995">
    <property type="entry name" value="Inhibitor_I36"/>
    <property type="match status" value="1"/>
</dbReference>
<comment type="caution">
    <text evidence="1">The sequence shown here is derived from an EMBL/GenBank/DDBJ whole genome shotgun (WGS) entry which is preliminary data.</text>
</comment>
<dbReference type="RefSeq" id="WP_019888505.1">
    <property type="nucleotide sequence ID" value="NZ_BMQQ01000008.1"/>
</dbReference>
<dbReference type="AlphaFoldDB" id="A0A918H393"/>
<proteinExistence type="predicted"/>
<sequence>MTQQRTFRGIARLVTALAGIFVVLVGGLATAGAAGAASTPGFQAQARNAGLSAGQAEGLQAQVDAYKERTGGVQTAPNKIAFPGGELTVVVPGEKYARDLSDPVGTLAACQHLRFCAYSGTNFTGSQINMYTCRTYNIPWSGDGSWDNNQSSGTRAKMYNSSGSLIYTTPGARSYDKVGSWTPVYKVRNC</sequence>
<protein>
    <recommendedName>
        <fullName evidence="3">Peptidase inhibitor family I36</fullName>
    </recommendedName>
</protein>
<reference evidence="1" key="1">
    <citation type="journal article" date="2014" name="Int. J. Syst. Evol. Microbiol.">
        <title>Complete genome sequence of Corynebacterium casei LMG S-19264T (=DSM 44701T), isolated from a smear-ripened cheese.</title>
        <authorList>
            <consortium name="US DOE Joint Genome Institute (JGI-PGF)"/>
            <person name="Walter F."/>
            <person name="Albersmeier A."/>
            <person name="Kalinowski J."/>
            <person name="Ruckert C."/>
        </authorList>
    </citation>
    <scope>NUCLEOTIDE SEQUENCE</scope>
    <source>
        <strain evidence="1">JCM 3172</strain>
    </source>
</reference>
<reference evidence="1" key="2">
    <citation type="submission" date="2020-09" db="EMBL/GenBank/DDBJ databases">
        <authorList>
            <person name="Sun Q."/>
            <person name="Ohkuma M."/>
        </authorList>
    </citation>
    <scope>NUCLEOTIDE SEQUENCE</scope>
    <source>
        <strain evidence="1">JCM 3172</strain>
    </source>
</reference>
<evidence type="ECO:0000313" key="1">
    <source>
        <dbReference type="EMBL" id="GGT30897.1"/>
    </source>
</evidence>
<name>A0A918H393_9ACTN</name>
<accession>A0A918H393</accession>
<gene>
    <name evidence="1" type="ORF">GCM10014713_25370</name>
</gene>
<dbReference type="Proteomes" id="UP000619486">
    <property type="component" value="Unassembled WGS sequence"/>
</dbReference>
<evidence type="ECO:0000313" key="2">
    <source>
        <dbReference type="Proteomes" id="UP000619486"/>
    </source>
</evidence>